<dbReference type="InterPro" id="IPR002347">
    <property type="entry name" value="SDR_fam"/>
</dbReference>
<evidence type="ECO:0000256" key="1">
    <source>
        <dbReference type="ARBA" id="ARBA00006484"/>
    </source>
</evidence>
<evidence type="ECO:0000256" key="2">
    <source>
        <dbReference type="ARBA" id="ARBA00023002"/>
    </source>
</evidence>
<keyword evidence="2" id="KW-0560">Oxidoreductase</keyword>
<proteinExistence type="inferred from homology"/>
<dbReference type="EMBL" id="JBBUTF010000004">
    <property type="protein sequence ID" value="MEK8025331.1"/>
    <property type="molecule type" value="Genomic_DNA"/>
</dbReference>
<dbReference type="PANTHER" id="PTHR42760:SF133">
    <property type="entry name" value="3-OXOACYL-[ACYL-CARRIER-PROTEIN] REDUCTASE"/>
    <property type="match status" value="1"/>
</dbReference>
<dbReference type="PRINTS" id="PR00081">
    <property type="entry name" value="GDHRDH"/>
</dbReference>
<evidence type="ECO:0000313" key="3">
    <source>
        <dbReference type="EMBL" id="MEK8025331.1"/>
    </source>
</evidence>
<dbReference type="PANTHER" id="PTHR42760">
    <property type="entry name" value="SHORT-CHAIN DEHYDROGENASES/REDUCTASES FAMILY MEMBER"/>
    <property type="match status" value="1"/>
</dbReference>
<dbReference type="Gene3D" id="3.40.50.720">
    <property type="entry name" value="NAD(P)-binding Rossmann-like Domain"/>
    <property type="match status" value="1"/>
</dbReference>
<keyword evidence="4" id="KW-1185">Reference proteome</keyword>
<name>A0ABU9B644_9BURK</name>
<protein>
    <submittedName>
        <fullName evidence="3">SDR family oxidoreductase</fullName>
    </submittedName>
</protein>
<dbReference type="InterPro" id="IPR036291">
    <property type="entry name" value="NAD(P)-bd_dom_sf"/>
</dbReference>
<accession>A0ABU9B644</accession>
<dbReference type="InterPro" id="IPR020904">
    <property type="entry name" value="Sc_DH/Rdtase_CS"/>
</dbReference>
<gene>
    <name evidence="3" type="ORF">AACH11_05085</name>
</gene>
<sequence length="262" mass="27783">MDLGLSGKAVLVTGGSAGIGAAIVQVLLEEGALPLILDRQAPDAATQAALQAASPGGRSWALALDDESALLRAAAEVRHHLQEQGLALAGLVHNAGGNDSIGLDAPTAAWRGSLERNLLHTMVLTRELRGPLREARGAIVNIASKTAVTGQGDTSGYVAAKGALLALTREWAVTLRDDGIRVNAIVPAEVWTGSYARWLQTFDDPEARRAAIERRIPLQRRMTLPREIADSVVFTLSPRAGHTTGQWLFVDGGYTHLDRALD</sequence>
<dbReference type="Pfam" id="PF13561">
    <property type="entry name" value="adh_short_C2"/>
    <property type="match status" value="1"/>
</dbReference>
<dbReference type="PROSITE" id="PS00061">
    <property type="entry name" value="ADH_SHORT"/>
    <property type="match status" value="1"/>
</dbReference>
<comment type="caution">
    <text evidence="3">The sequence shown here is derived from an EMBL/GenBank/DDBJ whole genome shotgun (WGS) entry which is preliminary data.</text>
</comment>
<comment type="similarity">
    <text evidence="1">Belongs to the short-chain dehydrogenases/reductases (SDR) family.</text>
</comment>
<dbReference type="CDD" id="cd05233">
    <property type="entry name" value="SDR_c"/>
    <property type="match status" value="1"/>
</dbReference>
<dbReference type="SUPFAM" id="SSF51735">
    <property type="entry name" value="NAD(P)-binding Rossmann-fold domains"/>
    <property type="match status" value="1"/>
</dbReference>
<dbReference type="RefSeq" id="WP_341373116.1">
    <property type="nucleotide sequence ID" value="NZ_JBBUTF010000004.1"/>
</dbReference>
<organism evidence="3 4">
    <name type="scientific">Pseudaquabacterium rugosum</name>
    <dbReference type="NCBI Taxonomy" id="2984194"/>
    <lineage>
        <taxon>Bacteria</taxon>
        <taxon>Pseudomonadati</taxon>
        <taxon>Pseudomonadota</taxon>
        <taxon>Betaproteobacteria</taxon>
        <taxon>Burkholderiales</taxon>
        <taxon>Sphaerotilaceae</taxon>
        <taxon>Pseudaquabacterium</taxon>
    </lineage>
</organism>
<dbReference type="Proteomes" id="UP001368500">
    <property type="component" value="Unassembled WGS sequence"/>
</dbReference>
<dbReference type="NCBIfam" id="NF006384">
    <property type="entry name" value="PRK08628.1"/>
    <property type="match status" value="1"/>
</dbReference>
<evidence type="ECO:0000313" key="4">
    <source>
        <dbReference type="Proteomes" id="UP001368500"/>
    </source>
</evidence>
<reference evidence="3 4" key="1">
    <citation type="submission" date="2024-04" db="EMBL/GenBank/DDBJ databases">
        <title>Novel species of the genus Ideonella isolated from streams.</title>
        <authorList>
            <person name="Lu H."/>
        </authorList>
    </citation>
    <scope>NUCLEOTIDE SEQUENCE [LARGE SCALE GENOMIC DNA]</scope>
    <source>
        <strain evidence="3 4">BYS139W</strain>
    </source>
</reference>